<sequence length="242" mass="26935">MPEVEWSTDVRQVGWIRRRLGPFESGEVTSVVPAGFEAYARVLHPAHGAEERAIRWSEVAARNGIELRRDTHFPEIALLPPGDGNRAWDVVGPQEGTLCAADATALVDILRQHTASPDQCWFCLWDGYGWDSTAPYSMSFPLSDDQPSPRAVPGVYDGPDVDVHMPEPLGAPEDPIPHEVRDGPRVEMPEREYFLYKGELDAALAFVETQQQTPNLWWPADCTSARPVRWTSRGPTSAVHPT</sequence>
<evidence type="ECO:0000313" key="2">
    <source>
        <dbReference type="Proteomes" id="UP001059663"/>
    </source>
</evidence>
<gene>
    <name evidence="1" type="ORF">LP422_17500</name>
</gene>
<proteinExistence type="predicted"/>
<evidence type="ECO:0000313" key="1">
    <source>
        <dbReference type="EMBL" id="UUZ44264.1"/>
    </source>
</evidence>
<organism evidence="1 2">
    <name type="scientific">Janibacter limosus</name>
    <dbReference type="NCBI Taxonomy" id="53458"/>
    <lineage>
        <taxon>Bacteria</taxon>
        <taxon>Bacillati</taxon>
        <taxon>Actinomycetota</taxon>
        <taxon>Actinomycetes</taxon>
        <taxon>Micrococcales</taxon>
        <taxon>Intrasporangiaceae</taxon>
        <taxon>Janibacter</taxon>
    </lineage>
</organism>
<name>A0AC61U2N2_9MICO</name>
<dbReference type="EMBL" id="CP087977">
    <property type="protein sequence ID" value="UUZ44264.1"/>
    <property type="molecule type" value="Genomic_DNA"/>
</dbReference>
<protein>
    <submittedName>
        <fullName evidence="1">Uncharacterized protein</fullName>
    </submittedName>
</protein>
<accession>A0AC61U2N2</accession>
<reference evidence="1" key="1">
    <citation type="submission" date="2021-11" db="EMBL/GenBank/DDBJ databases">
        <title>Study of the species diversity of bacterial strains isolated from a unique natural object - Shulgan-Tash cave (Bashkiria).</title>
        <authorList>
            <person name="Sazanova A.L."/>
            <person name="Chirak E.R."/>
            <person name="Safronova V.I."/>
        </authorList>
    </citation>
    <scope>NUCLEOTIDE SEQUENCE</scope>
    <source>
        <strain evidence="1">P1</strain>
    </source>
</reference>
<dbReference type="Proteomes" id="UP001059663">
    <property type="component" value="Chromosome"/>
</dbReference>